<evidence type="ECO:0000313" key="2">
    <source>
        <dbReference type="Proteomes" id="UP000237749"/>
    </source>
</evidence>
<dbReference type="EMBL" id="PTJA01000016">
    <property type="protein sequence ID" value="PPK77515.1"/>
    <property type="molecule type" value="Genomic_DNA"/>
</dbReference>
<accession>A0A2S6HJ63</accession>
<dbReference type="Proteomes" id="UP000237749">
    <property type="component" value="Unassembled WGS sequence"/>
</dbReference>
<gene>
    <name evidence="1" type="ORF">BXY41_11654</name>
</gene>
<organism evidence="1 2">
    <name type="scientific">Lacrimispora xylanisolvens</name>
    <dbReference type="NCBI Taxonomy" id="384636"/>
    <lineage>
        <taxon>Bacteria</taxon>
        <taxon>Bacillati</taxon>
        <taxon>Bacillota</taxon>
        <taxon>Clostridia</taxon>
        <taxon>Lachnospirales</taxon>
        <taxon>Lachnospiraceae</taxon>
        <taxon>Lacrimispora</taxon>
    </lineage>
</organism>
<proteinExistence type="predicted"/>
<dbReference type="RefSeq" id="WP_104439285.1">
    <property type="nucleotide sequence ID" value="NZ_PTJA01000016.1"/>
</dbReference>
<sequence length="109" mass="12447">MKNYKVIAANEEIMKTNSNTFFMQFVEWMNSESIESDGCLQEAAEVVRAEFLQKGDWYNALVASIYGYLQETDGSIPYDQMALELANRIVGKEPDPVEDPECGPKDYEF</sequence>
<reference evidence="1 2" key="1">
    <citation type="submission" date="2018-02" db="EMBL/GenBank/DDBJ databases">
        <title>Genomic Encyclopedia of Archaeal and Bacterial Type Strains, Phase II (KMG-II): from individual species to whole genera.</title>
        <authorList>
            <person name="Goeker M."/>
        </authorList>
    </citation>
    <scope>NUCLEOTIDE SEQUENCE [LARGE SCALE GENOMIC DNA]</scope>
    <source>
        <strain evidence="1 2">DSM 3808</strain>
    </source>
</reference>
<protein>
    <submittedName>
        <fullName evidence="1">Uncharacterized protein</fullName>
    </submittedName>
</protein>
<keyword evidence="2" id="KW-1185">Reference proteome</keyword>
<evidence type="ECO:0000313" key="1">
    <source>
        <dbReference type="EMBL" id="PPK77515.1"/>
    </source>
</evidence>
<dbReference type="AlphaFoldDB" id="A0A2S6HJ63"/>
<name>A0A2S6HJ63_9FIRM</name>
<comment type="caution">
    <text evidence="1">The sequence shown here is derived from an EMBL/GenBank/DDBJ whole genome shotgun (WGS) entry which is preliminary data.</text>
</comment>